<reference evidence="3" key="1">
    <citation type="journal article" date="2020" name="Nat. Commun.">
        <title>Large-scale genome sequencing of mycorrhizal fungi provides insights into the early evolution of symbiotic traits.</title>
        <authorList>
            <person name="Miyauchi S."/>
            <person name="Kiss E."/>
            <person name="Kuo A."/>
            <person name="Drula E."/>
            <person name="Kohler A."/>
            <person name="Sanchez-Garcia M."/>
            <person name="Morin E."/>
            <person name="Andreopoulos B."/>
            <person name="Barry K.W."/>
            <person name="Bonito G."/>
            <person name="Buee M."/>
            <person name="Carver A."/>
            <person name="Chen C."/>
            <person name="Cichocki N."/>
            <person name="Clum A."/>
            <person name="Culley D."/>
            <person name="Crous P.W."/>
            <person name="Fauchery L."/>
            <person name="Girlanda M."/>
            <person name="Hayes R.D."/>
            <person name="Keri Z."/>
            <person name="LaButti K."/>
            <person name="Lipzen A."/>
            <person name="Lombard V."/>
            <person name="Magnuson J."/>
            <person name="Maillard F."/>
            <person name="Murat C."/>
            <person name="Nolan M."/>
            <person name="Ohm R.A."/>
            <person name="Pangilinan J."/>
            <person name="Pereira M.F."/>
            <person name="Perotto S."/>
            <person name="Peter M."/>
            <person name="Pfister S."/>
            <person name="Riley R."/>
            <person name="Sitrit Y."/>
            <person name="Stielow J.B."/>
            <person name="Szollosi G."/>
            <person name="Zifcakova L."/>
            <person name="Stursova M."/>
            <person name="Spatafora J.W."/>
            <person name="Tedersoo L."/>
            <person name="Vaario L.M."/>
            <person name="Yamada A."/>
            <person name="Yan M."/>
            <person name="Wang P."/>
            <person name="Xu J."/>
            <person name="Bruns T."/>
            <person name="Baldrian P."/>
            <person name="Vilgalys R."/>
            <person name="Dunand C."/>
            <person name="Henrissat B."/>
            <person name="Grigoriev I.V."/>
            <person name="Hibbett D."/>
            <person name="Nagy L.G."/>
            <person name="Martin F.M."/>
        </authorList>
    </citation>
    <scope>NUCLEOTIDE SEQUENCE</scope>
    <source>
        <strain evidence="3">UP504</strain>
    </source>
</reference>
<keyword evidence="2" id="KW-0472">Membrane</keyword>
<evidence type="ECO:0000313" key="3">
    <source>
        <dbReference type="EMBL" id="KAF9512157.1"/>
    </source>
</evidence>
<feature type="region of interest" description="Disordered" evidence="1">
    <location>
        <begin position="263"/>
        <end position="313"/>
    </location>
</feature>
<keyword evidence="2" id="KW-1133">Transmembrane helix</keyword>
<gene>
    <name evidence="3" type="ORF">BS47DRAFT_1095862</name>
</gene>
<feature type="region of interest" description="Disordered" evidence="1">
    <location>
        <begin position="346"/>
        <end position="389"/>
    </location>
</feature>
<feature type="transmembrane region" description="Helical" evidence="2">
    <location>
        <begin position="118"/>
        <end position="138"/>
    </location>
</feature>
<feature type="transmembrane region" description="Helical" evidence="2">
    <location>
        <begin position="165"/>
        <end position="185"/>
    </location>
</feature>
<dbReference type="EMBL" id="MU128990">
    <property type="protein sequence ID" value="KAF9512157.1"/>
    <property type="molecule type" value="Genomic_DNA"/>
</dbReference>
<organism evidence="3 4">
    <name type="scientific">Hydnum rufescens UP504</name>
    <dbReference type="NCBI Taxonomy" id="1448309"/>
    <lineage>
        <taxon>Eukaryota</taxon>
        <taxon>Fungi</taxon>
        <taxon>Dikarya</taxon>
        <taxon>Basidiomycota</taxon>
        <taxon>Agaricomycotina</taxon>
        <taxon>Agaricomycetes</taxon>
        <taxon>Cantharellales</taxon>
        <taxon>Hydnaceae</taxon>
        <taxon>Hydnum</taxon>
    </lineage>
</organism>
<feature type="transmembrane region" description="Helical" evidence="2">
    <location>
        <begin position="86"/>
        <end position="106"/>
    </location>
</feature>
<comment type="caution">
    <text evidence="3">The sequence shown here is derived from an EMBL/GenBank/DDBJ whole genome shotgun (WGS) entry which is preliminary data.</text>
</comment>
<feature type="compositionally biased region" description="Low complexity" evidence="1">
    <location>
        <begin position="347"/>
        <end position="358"/>
    </location>
</feature>
<dbReference type="OrthoDB" id="3197626at2759"/>
<evidence type="ECO:0000256" key="2">
    <source>
        <dbReference type="SAM" id="Phobius"/>
    </source>
</evidence>
<accession>A0A9P6AUF0</accession>
<feature type="compositionally biased region" description="Low complexity" evidence="1">
    <location>
        <begin position="263"/>
        <end position="275"/>
    </location>
</feature>
<feature type="compositionally biased region" description="Polar residues" evidence="1">
    <location>
        <begin position="286"/>
        <end position="299"/>
    </location>
</feature>
<feature type="compositionally biased region" description="Basic and acidic residues" evidence="1">
    <location>
        <begin position="375"/>
        <end position="389"/>
    </location>
</feature>
<dbReference type="Proteomes" id="UP000886523">
    <property type="component" value="Unassembled WGS sequence"/>
</dbReference>
<protein>
    <submittedName>
        <fullName evidence="3">Uncharacterized protein</fullName>
    </submittedName>
</protein>
<keyword evidence="2" id="KW-0812">Transmembrane</keyword>
<keyword evidence="4" id="KW-1185">Reference proteome</keyword>
<feature type="transmembrane region" description="Helical" evidence="2">
    <location>
        <begin position="16"/>
        <end position="34"/>
    </location>
</feature>
<proteinExistence type="predicted"/>
<dbReference type="AlphaFoldDB" id="A0A9P6AUF0"/>
<feature type="transmembrane region" description="Helical" evidence="2">
    <location>
        <begin position="54"/>
        <end position="74"/>
    </location>
</feature>
<name>A0A9P6AUF0_9AGAM</name>
<evidence type="ECO:0000313" key="4">
    <source>
        <dbReference type="Proteomes" id="UP000886523"/>
    </source>
</evidence>
<feature type="transmembrane region" description="Helical" evidence="2">
    <location>
        <begin position="197"/>
        <end position="220"/>
    </location>
</feature>
<sequence length="389" mass="43247">MPNWNSVEEQQHDIQAFARVCLVFLGVYAWEFLITLDSDFQILCGKRKFRPAQLVYFACRYSLLGFLIGLNVAMEISSPIDCTALYRWNDFTMGGTLGFSSMLLMMRSLVVWEFDKRVLVPLVVLSLGQWAIIFRNIISTHASFNELAGTCAVDAMFRNWMTLEFIITMVVDFVILLVTVVGILLRLKMKSNVRELILNDGIMYFCCAFLANLVPVVIMLLKLNPIMDFMGLPVATTVCGIASTRSVRHLTGIRVIASAPAGSMYSSGNSSGPPSYKAQRKGPLTTDATDSLSFSTESFPGQPVKAHLSSKVEQTPASDLFHQVSSKRKDLDHSAQVTQLTWQGINVSSTVHTSTSPSGDMDLVSPESPSEEDHEAPFRDYRPTPERMV</sequence>
<evidence type="ECO:0000256" key="1">
    <source>
        <dbReference type="SAM" id="MobiDB-lite"/>
    </source>
</evidence>